<evidence type="ECO:0000313" key="3">
    <source>
        <dbReference type="Proteomes" id="UP001500782"/>
    </source>
</evidence>
<dbReference type="EMBL" id="BAAADJ010000017">
    <property type="protein sequence ID" value="GAA0326913.1"/>
    <property type="molecule type" value="Genomic_DNA"/>
</dbReference>
<evidence type="ECO:0000259" key="1">
    <source>
        <dbReference type="Pfam" id="PF02036"/>
    </source>
</evidence>
<keyword evidence="3" id="KW-1185">Reference proteome</keyword>
<comment type="caution">
    <text evidence="2">The sequence shown here is derived from an EMBL/GenBank/DDBJ whole genome shotgun (WGS) entry which is preliminary data.</text>
</comment>
<feature type="domain" description="SCP2" evidence="1">
    <location>
        <begin position="30"/>
        <end position="102"/>
    </location>
</feature>
<dbReference type="SUPFAM" id="SSF55718">
    <property type="entry name" value="SCP-like"/>
    <property type="match status" value="1"/>
</dbReference>
<dbReference type="Pfam" id="PF02036">
    <property type="entry name" value="SCP2"/>
    <property type="match status" value="1"/>
</dbReference>
<evidence type="ECO:0000313" key="2">
    <source>
        <dbReference type="EMBL" id="GAA0326913.1"/>
    </source>
</evidence>
<reference evidence="2 3" key="1">
    <citation type="journal article" date="2019" name="Int. J. Syst. Evol. Microbiol.">
        <title>The Global Catalogue of Microorganisms (GCM) 10K type strain sequencing project: providing services to taxonomists for standard genome sequencing and annotation.</title>
        <authorList>
            <consortium name="The Broad Institute Genomics Platform"/>
            <consortium name="The Broad Institute Genome Sequencing Center for Infectious Disease"/>
            <person name="Wu L."/>
            <person name="Ma J."/>
        </authorList>
    </citation>
    <scope>NUCLEOTIDE SEQUENCE [LARGE SCALE GENOMIC DNA]</scope>
    <source>
        <strain evidence="2 3">JCM 9731</strain>
    </source>
</reference>
<proteinExistence type="predicted"/>
<dbReference type="InterPro" id="IPR003033">
    <property type="entry name" value="SCP2_sterol-bd_dom"/>
</dbReference>
<dbReference type="RefSeq" id="WP_343798122.1">
    <property type="nucleotide sequence ID" value="NZ_BAAADJ010000017.1"/>
</dbReference>
<dbReference type="Proteomes" id="UP001500782">
    <property type="component" value="Unassembled WGS sequence"/>
</dbReference>
<gene>
    <name evidence="2" type="ORF">GCM10008967_16800</name>
</gene>
<protein>
    <recommendedName>
        <fullName evidence="1">SCP2 domain-containing protein</fullName>
    </recommendedName>
</protein>
<name>A0ABN0W6L9_9BACI</name>
<organism evidence="2 3">
    <name type="scientific">Bacillus carboniphilus</name>
    <dbReference type="NCBI Taxonomy" id="86663"/>
    <lineage>
        <taxon>Bacteria</taxon>
        <taxon>Bacillati</taxon>
        <taxon>Bacillota</taxon>
        <taxon>Bacilli</taxon>
        <taxon>Bacillales</taxon>
        <taxon>Bacillaceae</taxon>
        <taxon>Bacillus</taxon>
    </lineage>
</organism>
<dbReference type="Gene3D" id="3.30.1050.10">
    <property type="entry name" value="SCP2 sterol-binding domain"/>
    <property type="match status" value="1"/>
</dbReference>
<dbReference type="InterPro" id="IPR036527">
    <property type="entry name" value="SCP2_sterol-bd_dom_sf"/>
</dbReference>
<sequence>MKERVFSWLERLENRPDLQLLIPAYETFVSIESEKETVHFVLSKDKCKGTEDSFVQPDFSVHGDERSIYRLLSGAEMMQQLFKQKEITVKGKYRTLLLFESLCWLNKP</sequence>
<accession>A0ABN0W6L9</accession>